<feature type="domain" description="Sulfatase N-terminal" evidence="5">
    <location>
        <begin position="2"/>
        <end position="338"/>
    </location>
</feature>
<proteinExistence type="inferred from homology"/>
<protein>
    <submittedName>
        <fullName evidence="6">Sulfatase-like hydrolase/transferase</fullName>
    </submittedName>
</protein>
<dbReference type="Proteomes" id="UP000824002">
    <property type="component" value="Unassembled WGS sequence"/>
</dbReference>
<dbReference type="Gene3D" id="3.40.720.10">
    <property type="entry name" value="Alkaline Phosphatase, subunit A"/>
    <property type="match status" value="1"/>
</dbReference>
<dbReference type="PROSITE" id="PS00149">
    <property type="entry name" value="SULFATASE_2"/>
    <property type="match status" value="1"/>
</dbReference>
<dbReference type="GO" id="GO:0046872">
    <property type="term" value="F:metal ion binding"/>
    <property type="evidence" value="ECO:0007669"/>
    <property type="project" value="UniProtKB-KW"/>
</dbReference>
<keyword evidence="4" id="KW-0106">Calcium</keyword>
<evidence type="ECO:0000256" key="3">
    <source>
        <dbReference type="ARBA" id="ARBA00022801"/>
    </source>
</evidence>
<accession>A0A9D1FM53</accession>
<dbReference type="InterPro" id="IPR050738">
    <property type="entry name" value="Sulfatase"/>
</dbReference>
<dbReference type="AlphaFoldDB" id="A0A9D1FM53"/>
<gene>
    <name evidence="6" type="ORF">IAB51_02870</name>
</gene>
<dbReference type="Pfam" id="PF00884">
    <property type="entry name" value="Sulfatase"/>
    <property type="match status" value="1"/>
</dbReference>
<evidence type="ECO:0000313" key="6">
    <source>
        <dbReference type="EMBL" id="HIS75730.1"/>
    </source>
</evidence>
<organism evidence="6 7">
    <name type="scientific">Candidatus Merdivicinus excrementipullorum</name>
    <dbReference type="NCBI Taxonomy" id="2840867"/>
    <lineage>
        <taxon>Bacteria</taxon>
        <taxon>Bacillati</taxon>
        <taxon>Bacillota</taxon>
        <taxon>Clostridia</taxon>
        <taxon>Eubacteriales</taxon>
        <taxon>Oscillospiraceae</taxon>
        <taxon>Oscillospiraceae incertae sedis</taxon>
        <taxon>Candidatus Merdivicinus</taxon>
    </lineage>
</organism>
<dbReference type="InterPro" id="IPR000917">
    <property type="entry name" value="Sulfatase_N"/>
</dbReference>
<dbReference type="InterPro" id="IPR024607">
    <property type="entry name" value="Sulfatase_CS"/>
</dbReference>
<dbReference type="PANTHER" id="PTHR42693:SF53">
    <property type="entry name" value="ENDO-4-O-SULFATASE"/>
    <property type="match status" value="1"/>
</dbReference>
<evidence type="ECO:0000313" key="7">
    <source>
        <dbReference type="Proteomes" id="UP000824002"/>
    </source>
</evidence>
<dbReference type="InterPro" id="IPR017850">
    <property type="entry name" value="Alkaline_phosphatase_core_sf"/>
</dbReference>
<dbReference type="PANTHER" id="PTHR42693">
    <property type="entry name" value="ARYLSULFATASE FAMILY MEMBER"/>
    <property type="match status" value="1"/>
</dbReference>
<keyword evidence="3 6" id="KW-0378">Hydrolase</keyword>
<comment type="caution">
    <text evidence="6">The sequence shown here is derived from an EMBL/GenBank/DDBJ whole genome shotgun (WGS) entry which is preliminary data.</text>
</comment>
<name>A0A9D1FM53_9FIRM</name>
<sequence>MNVIMILCDQMRPFELGCYGHPVVQTPNIDRLAQDGVRFELACTTNPLCTPARSSLLSGQYARTCTGMLECWFEPDAERIHFPNATLPEILRDNGYETALIGKWHMQPYPKLVGFDHSVYPKVNHLNVDQDYFDADRNHFIAKGFVPEFELDQLNQYLDKPHERPFFLYYNISLPHMPYFDVPDRFRFRYGREDVRLRENTMIDGRICRNERWFHIYIHDYLYYMNLKEGLTLPNNFDLVDLTAQYYGLISCVDWQIGRILEMLRQKGLEEDTLVIFSSDHGDSLGSHDCYNKHVVYDEAVRIPLIFRLPGKLQKGVRKDTVASLADIAPTILSLAGVPTPGFMHGKDLSGLLRDQEFRMENNDAIFENANGEIAVRTPHRMYSILTSTQDGTPKRKLENDAFRYYDMDNDPYQENNLAKTGGLDEEADALRQRLLEWDETTPWLAGSLGGSCGLGKAQRDWFKK</sequence>
<evidence type="ECO:0000256" key="2">
    <source>
        <dbReference type="ARBA" id="ARBA00022723"/>
    </source>
</evidence>
<reference evidence="6" key="1">
    <citation type="submission" date="2020-10" db="EMBL/GenBank/DDBJ databases">
        <authorList>
            <person name="Gilroy R."/>
        </authorList>
    </citation>
    <scope>NUCLEOTIDE SEQUENCE</scope>
    <source>
        <strain evidence="6">CHK199-13235</strain>
    </source>
</reference>
<dbReference type="EMBL" id="DVJP01000023">
    <property type="protein sequence ID" value="HIS75730.1"/>
    <property type="molecule type" value="Genomic_DNA"/>
</dbReference>
<dbReference type="SUPFAM" id="SSF53649">
    <property type="entry name" value="Alkaline phosphatase-like"/>
    <property type="match status" value="1"/>
</dbReference>
<comment type="similarity">
    <text evidence="1">Belongs to the sulfatase family.</text>
</comment>
<reference evidence="6" key="2">
    <citation type="journal article" date="2021" name="PeerJ">
        <title>Extensive microbial diversity within the chicken gut microbiome revealed by metagenomics and culture.</title>
        <authorList>
            <person name="Gilroy R."/>
            <person name="Ravi A."/>
            <person name="Getino M."/>
            <person name="Pursley I."/>
            <person name="Horton D.L."/>
            <person name="Alikhan N.F."/>
            <person name="Baker D."/>
            <person name="Gharbi K."/>
            <person name="Hall N."/>
            <person name="Watson M."/>
            <person name="Adriaenssens E.M."/>
            <person name="Foster-Nyarko E."/>
            <person name="Jarju S."/>
            <person name="Secka A."/>
            <person name="Antonio M."/>
            <person name="Oren A."/>
            <person name="Chaudhuri R.R."/>
            <person name="La Ragione R."/>
            <person name="Hildebrand F."/>
            <person name="Pallen M.J."/>
        </authorList>
    </citation>
    <scope>NUCLEOTIDE SEQUENCE</scope>
    <source>
        <strain evidence="6">CHK199-13235</strain>
    </source>
</reference>
<evidence type="ECO:0000256" key="1">
    <source>
        <dbReference type="ARBA" id="ARBA00008779"/>
    </source>
</evidence>
<keyword evidence="2" id="KW-0479">Metal-binding</keyword>
<evidence type="ECO:0000259" key="5">
    <source>
        <dbReference type="Pfam" id="PF00884"/>
    </source>
</evidence>
<evidence type="ECO:0000256" key="4">
    <source>
        <dbReference type="ARBA" id="ARBA00022837"/>
    </source>
</evidence>
<dbReference type="GO" id="GO:0004065">
    <property type="term" value="F:arylsulfatase activity"/>
    <property type="evidence" value="ECO:0007669"/>
    <property type="project" value="TreeGrafter"/>
</dbReference>